<dbReference type="InterPro" id="IPR009080">
    <property type="entry name" value="tRNAsynth_Ia_anticodon-bd"/>
</dbReference>
<evidence type="ECO:0000313" key="14">
    <source>
        <dbReference type="Proteomes" id="UP000008827"/>
    </source>
</evidence>
<evidence type="ECO:0000313" key="13">
    <source>
        <dbReference type="EnsemblPlants" id="KRH33158"/>
    </source>
</evidence>
<evidence type="ECO:0000256" key="2">
    <source>
        <dbReference type="ARBA" id="ARBA00012837"/>
    </source>
</evidence>
<dbReference type="SUPFAM" id="SSF47323">
    <property type="entry name" value="Anticodon-binding domain of a subclass of class I aminoacyl-tRNA synthetases"/>
    <property type="match status" value="1"/>
</dbReference>
<dbReference type="Gene3D" id="1.10.730.10">
    <property type="entry name" value="Isoleucyl-tRNA Synthetase, Domain 1"/>
    <property type="match status" value="1"/>
</dbReference>
<keyword evidence="14" id="KW-1185">Reference proteome</keyword>
<dbReference type="SMART" id="SM00836">
    <property type="entry name" value="DALR_1"/>
    <property type="match status" value="1"/>
</dbReference>
<dbReference type="InterPro" id="IPR008909">
    <property type="entry name" value="DALR_anticod-bd"/>
</dbReference>
<accession>A0A0R0HRN6</accession>
<keyword evidence="4 10" id="KW-0547">Nucleotide-binding</keyword>
<dbReference type="EC" id="6.1.1.19" evidence="2"/>
<evidence type="ECO:0000256" key="3">
    <source>
        <dbReference type="ARBA" id="ARBA00022598"/>
    </source>
</evidence>
<dbReference type="Gene3D" id="3.40.50.620">
    <property type="entry name" value="HUPs"/>
    <property type="match status" value="2"/>
</dbReference>
<dbReference type="GO" id="GO:0005524">
    <property type="term" value="F:ATP binding"/>
    <property type="evidence" value="ECO:0007669"/>
    <property type="project" value="UniProtKB-KW"/>
</dbReference>
<dbReference type="FunFam" id="1.10.730.10:FF:000017">
    <property type="entry name" value="Arginine--tRNA ligase, chloroplastic/mitochondrial"/>
    <property type="match status" value="1"/>
</dbReference>
<dbReference type="ExpressionAtlas" id="A0A0R0HRN6">
    <property type="expression patterns" value="baseline and differential"/>
</dbReference>
<dbReference type="PRINTS" id="PR01038">
    <property type="entry name" value="TRNASYNTHARG"/>
</dbReference>
<evidence type="ECO:0000313" key="12">
    <source>
        <dbReference type="EMBL" id="KRH33158.1"/>
    </source>
</evidence>
<evidence type="ECO:0000259" key="11">
    <source>
        <dbReference type="SMART" id="SM00836"/>
    </source>
</evidence>
<name>A0A0R0HRN6_SOYBN</name>
<evidence type="ECO:0000256" key="10">
    <source>
        <dbReference type="RuleBase" id="RU363038"/>
    </source>
</evidence>
<evidence type="ECO:0000256" key="6">
    <source>
        <dbReference type="ARBA" id="ARBA00022917"/>
    </source>
</evidence>
<dbReference type="InterPro" id="IPR001412">
    <property type="entry name" value="aa-tRNA-synth_I_CS"/>
</dbReference>
<dbReference type="PANTHER" id="PTHR11956:SF5">
    <property type="entry name" value="ARGININE--TRNA LIGASE, CYTOPLASMIC"/>
    <property type="match status" value="1"/>
</dbReference>
<evidence type="ECO:0000256" key="4">
    <source>
        <dbReference type="ARBA" id="ARBA00022741"/>
    </source>
</evidence>
<dbReference type="Proteomes" id="UP000008827">
    <property type="component" value="Chromosome 10"/>
</dbReference>
<dbReference type="GO" id="GO:0009791">
    <property type="term" value="P:post-embryonic development"/>
    <property type="evidence" value="ECO:0007669"/>
    <property type="project" value="UniProtKB-ARBA"/>
</dbReference>
<reference evidence="12" key="3">
    <citation type="submission" date="2018-07" db="EMBL/GenBank/DDBJ databases">
        <title>WGS assembly of Glycine max.</title>
        <authorList>
            <person name="Schmutz J."/>
            <person name="Cannon S."/>
            <person name="Schlueter J."/>
            <person name="Ma J."/>
            <person name="Mitros T."/>
            <person name="Nelson W."/>
            <person name="Hyten D."/>
            <person name="Song Q."/>
            <person name="Thelen J."/>
            <person name="Cheng J."/>
            <person name="Xu D."/>
            <person name="Hellsten U."/>
            <person name="May G."/>
            <person name="Yu Y."/>
            <person name="Sakurai T."/>
            <person name="Umezawa T."/>
            <person name="Bhattacharyya M."/>
            <person name="Sandhu D."/>
            <person name="Valliyodan B."/>
            <person name="Lindquist E."/>
            <person name="Peto M."/>
            <person name="Grant D."/>
            <person name="Shu S."/>
            <person name="Goodstein D."/>
            <person name="Barry K."/>
            <person name="Futrell-Griggs M."/>
            <person name="Abernathy B."/>
            <person name="Du J."/>
            <person name="Tian Z."/>
            <person name="Zhu L."/>
            <person name="Gill N."/>
            <person name="Joshi T."/>
            <person name="Libault M."/>
            <person name="Sethuraman A."/>
            <person name="Zhang X."/>
            <person name="Shinozaki K."/>
            <person name="Nguyen H."/>
            <person name="Wing R."/>
            <person name="Cregan P."/>
            <person name="Specht J."/>
            <person name="Grimwood J."/>
            <person name="Rokhsar D."/>
            <person name="Stacey G."/>
            <person name="Shoemaker R."/>
            <person name="Jackson S."/>
        </authorList>
    </citation>
    <scope>NUCLEOTIDE SEQUENCE</scope>
    <source>
        <tissue evidence="12">Callus</tissue>
    </source>
</reference>
<comment type="similarity">
    <text evidence="1 10">Belongs to the class-I aminoacyl-tRNA synthetase family.</text>
</comment>
<dbReference type="GO" id="GO:0048608">
    <property type="term" value="P:reproductive structure development"/>
    <property type="evidence" value="ECO:0007669"/>
    <property type="project" value="UniProtKB-ARBA"/>
</dbReference>
<reference evidence="12 13" key="1">
    <citation type="journal article" date="2010" name="Nature">
        <title>Genome sequence of the palaeopolyploid soybean.</title>
        <authorList>
            <person name="Schmutz J."/>
            <person name="Cannon S.B."/>
            <person name="Schlueter J."/>
            <person name="Ma J."/>
            <person name="Mitros T."/>
            <person name="Nelson W."/>
            <person name="Hyten D.L."/>
            <person name="Song Q."/>
            <person name="Thelen J.J."/>
            <person name="Cheng J."/>
            <person name="Xu D."/>
            <person name="Hellsten U."/>
            <person name="May G.D."/>
            <person name="Yu Y."/>
            <person name="Sakurai T."/>
            <person name="Umezawa T."/>
            <person name="Bhattacharyya M.K."/>
            <person name="Sandhu D."/>
            <person name="Valliyodan B."/>
            <person name="Lindquist E."/>
            <person name="Peto M."/>
            <person name="Grant D."/>
            <person name="Shu S."/>
            <person name="Goodstein D."/>
            <person name="Barry K."/>
            <person name="Futrell-Griggs M."/>
            <person name="Abernathy B."/>
            <person name="Du J."/>
            <person name="Tian Z."/>
            <person name="Zhu L."/>
            <person name="Gill N."/>
            <person name="Joshi T."/>
            <person name="Libault M."/>
            <person name="Sethuraman A."/>
            <person name="Zhang X.-C."/>
            <person name="Shinozaki K."/>
            <person name="Nguyen H.T."/>
            <person name="Wing R.A."/>
            <person name="Cregan P."/>
            <person name="Specht J."/>
            <person name="Grimwood J."/>
            <person name="Rokhsar D."/>
            <person name="Stacey G."/>
            <person name="Shoemaker R.C."/>
            <person name="Jackson S.A."/>
        </authorList>
    </citation>
    <scope>NUCLEOTIDE SEQUENCE</scope>
    <source>
        <strain evidence="13">cv. Williams 82</strain>
        <tissue evidence="12">Callus</tissue>
    </source>
</reference>
<dbReference type="PANTHER" id="PTHR11956">
    <property type="entry name" value="ARGINYL-TRNA SYNTHETASE"/>
    <property type="match status" value="1"/>
</dbReference>
<dbReference type="EnsemblPlants" id="KRH33158">
    <property type="protein sequence ID" value="KRH33158"/>
    <property type="gene ID" value="GLYMA_10G102900"/>
</dbReference>
<dbReference type="SUPFAM" id="SSF52374">
    <property type="entry name" value="Nucleotidylyl transferase"/>
    <property type="match status" value="1"/>
</dbReference>
<dbReference type="EMBL" id="CM000843">
    <property type="protein sequence ID" value="KRH33158.1"/>
    <property type="molecule type" value="Genomic_DNA"/>
</dbReference>
<protein>
    <recommendedName>
        <fullName evidence="2">arginine--tRNA ligase</fullName>
        <ecNumber evidence="2">6.1.1.19</ecNumber>
    </recommendedName>
    <alternativeName>
        <fullName evidence="8">Arginyl-tRNA synthetase</fullName>
    </alternativeName>
</protein>
<feature type="domain" description="DALR anticodon binding" evidence="11">
    <location>
        <begin position="300"/>
        <end position="416"/>
    </location>
</feature>
<sequence length="416" mass="47838">MLIDGINSWAPRLPVKRALIDFSSPNIAKEMHVGHLRSTIIGDTLARMLEFSHVECVIRRNHVGDWGTQFGMLITYLFEKFPNPDNVSEADIGDLQGESFYNPYIPGVLEKLDNLGLIEESDGARVIYVEGVDIPLIAVKRDGGYNYFTTDLASLWYRLNEEKLEWIVYVTDIGQQQHFDMLFKAYRRAGWLPKDENAYPKCTHIGFGLVLGEDGKRFRTRSSEVVRLVDLLDEAKRRCKIAILERDTTKDWSEEEIEKTSEAVGYGAVKYADLKINRLTNYTFNFDQMLNDKGNTAVYLLYAHARICSIIRKSGKDIEEVKRNGKIVLDHEDERALGLHLLQFPEVFEEACTNLLPNFLCEYLYNLAEIFTKKFYANCQVVGSPEETSRLLLCEATVTVMRHCFYLLGIEHVYRL</sequence>
<evidence type="ECO:0000256" key="8">
    <source>
        <dbReference type="ARBA" id="ARBA00033033"/>
    </source>
</evidence>
<dbReference type="InterPro" id="IPR035684">
    <property type="entry name" value="ArgRS_core"/>
</dbReference>
<evidence type="ECO:0000256" key="7">
    <source>
        <dbReference type="ARBA" id="ARBA00023146"/>
    </source>
</evidence>
<dbReference type="Pfam" id="PF00750">
    <property type="entry name" value="tRNA-synt_1d"/>
    <property type="match status" value="1"/>
</dbReference>
<reference evidence="13" key="2">
    <citation type="submission" date="2018-02" db="UniProtKB">
        <authorList>
            <consortium name="EnsemblPlants"/>
        </authorList>
    </citation>
    <scope>IDENTIFICATION</scope>
    <source>
        <strain evidence="13">Williams 82</strain>
    </source>
</reference>
<dbReference type="GO" id="GO:0004814">
    <property type="term" value="F:arginine-tRNA ligase activity"/>
    <property type="evidence" value="ECO:0007669"/>
    <property type="project" value="UniProtKB-EC"/>
</dbReference>
<dbReference type="AlphaFoldDB" id="A0A0R0HRN6"/>
<evidence type="ECO:0000256" key="9">
    <source>
        <dbReference type="ARBA" id="ARBA00049339"/>
    </source>
</evidence>
<keyword evidence="6 10" id="KW-0648">Protein biosynthesis</keyword>
<dbReference type="GO" id="GO:0006420">
    <property type="term" value="P:arginyl-tRNA aminoacylation"/>
    <property type="evidence" value="ECO:0007669"/>
    <property type="project" value="InterPro"/>
</dbReference>
<keyword evidence="3 10" id="KW-0436">Ligase</keyword>
<dbReference type="CDD" id="cd00671">
    <property type="entry name" value="ArgRS_core"/>
    <property type="match status" value="1"/>
</dbReference>
<organism evidence="12">
    <name type="scientific">Glycine max</name>
    <name type="common">Soybean</name>
    <name type="synonym">Glycine hispida</name>
    <dbReference type="NCBI Taxonomy" id="3847"/>
    <lineage>
        <taxon>Eukaryota</taxon>
        <taxon>Viridiplantae</taxon>
        <taxon>Streptophyta</taxon>
        <taxon>Embryophyta</taxon>
        <taxon>Tracheophyta</taxon>
        <taxon>Spermatophyta</taxon>
        <taxon>Magnoliopsida</taxon>
        <taxon>eudicotyledons</taxon>
        <taxon>Gunneridae</taxon>
        <taxon>Pentapetalae</taxon>
        <taxon>rosids</taxon>
        <taxon>fabids</taxon>
        <taxon>Fabales</taxon>
        <taxon>Fabaceae</taxon>
        <taxon>Papilionoideae</taxon>
        <taxon>50 kb inversion clade</taxon>
        <taxon>NPAAA clade</taxon>
        <taxon>indigoferoid/millettioid clade</taxon>
        <taxon>Phaseoleae</taxon>
        <taxon>Glycine</taxon>
        <taxon>Glycine subgen. Soja</taxon>
    </lineage>
</organism>
<proteinExistence type="inferred from homology"/>
<gene>
    <name evidence="12" type="ORF">GLYMA_10G102900</name>
</gene>
<dbReference type="InterPro" id="IPR001278">
    <property type="entry name" value="Arg-tRNA-ligase"/>
</dbReference>
<evidence type="ECO:0000256" key="5">
    <source>
        <dbReference type="ARBA" id="ARBA00022840"/>
    </source>
</evidence>
<comment type="catalytic activity">
    <reaction evidence="9">
        <text>tRNA(Arg) + L-arginine + ATP = L-arginyl-tRNA(Arg) + AMP + diphosphate</text>
        <dbReference type="Rhea" id="RHEA:20301"/>
        <dbReference type="Rhea" id="RHEA-COMP:9658"/>
        <dbReference type="Rhea" id="RHEA-COMP:9673"/>
        <dbReference type="ChEBI" id="CHEBI:30616"/>
        <dbReference type="ChEBI" id="CHEBI:32682"/>
        <dbReference type="ChEBI" id="CHEBI:33019"/>
        <dbReference type="ChEBI" id="CHEBI:78442"/>
        <dbReference type="ChEBI" id="CHEBI:78513"/>
        <dbReference type="ChEBI" id="CHEBI:456215"/>
        <dbReference type="EC" id="6.1.1.19"/>
    </reaction>
</comment>
<keyword evidence="5 10" id="KW-0067">ATP-binding</keyword>
<dbReference type="PROSITE" id="PS00178">
    <property type="entry name" value="AA_TRNA_LIGASE_I"/>
    <property type="match status" value="1"/>
</dbReference>
<dbReference type="InterPro" id="IPR014729">
    <property type="entry name" value="Rossmann-like_a/b/a_fold"/>
</dbReference>
<dbReference type="Gramene" id="KRH33158">
    <property type="protein sequence ID" value="KRH33158"/>
    <property type="gene ID" value="GLYMA_10G102900"/>
</dbReference>
<dbReference type="Pfam" id="PF05746">
    <property type="entry name" value="DALR_1"/>
    <property type="match status" value="1"/>
</dbReference>
<evidence type="ECO:0000256" key="1">
    <source>
        <dbReference type="ARBA" id="ARBA00005594"/>
    </source>
</evidence>
<keyword evidence="7 10" id="KW-0030">Aminoacyl-tRNA synthetase</keyword>